<organism evidence="2 3">
    <name type="scientific">Arabis nemorensis</name>
    <dbReference type="NCBI Taxonomy" id="586526"/>
    <lineage>
        <taxon>Eukaryota</taxon>
        <taxon>Viridiplantae</taxon>
        <taxon>Streptophyta</taxon>
        <taxon>Embryophyta</taxon>
        <taxon>Tracheophyta</taxon>
        <taxon>Spermatophyta</taxon>
        <taxon>Magnoliopsida</taxon>
        <taxon>eudicotyledons</taxon>
        <taxon>Gunneridae</taxon>
        <taxon>Pentapetalae</taxon>
        <taxon>rosids</taxon>
        <taxon>malvids</taxon>
        <taxon>Brassicales</taxon>
        <taxon>Brassicaceae</taxon>
        <taxon>Arabideae</taxon>
        <taxon>Arabis</taxon>
    </lineage>
</organism>
<dbReference type="EMBL" id="CABITT030000004">
    <property type="protein sequence ID" value="VVB01264.1"/>
    <property type="molecule type" value="Genomic_DNA"/>
</dbReference>
<gene>
    <name evidence="2" type="ORF">ANE_LOCUS11708</name>
</gene>
<accession>A0A565BIV5</accession>
<keyword evidence="3" id="KW-1185">Reference proteome</keyword>
<evidence type="ECO:0000313" key="3">
    <source>
        <dbReference type="Proteomes" id="UP000489600"/>
    </source>
</evidence>
<keyword evidence="1" id="KW-0472">Membrane</keyword>
<dbReference type="AlphaFoldDB" id="A0A565BIV5"/>
<feature type="transmembrane region" description="Helical" evidence="1">
    <location>
        <begin position="61"/>
        <end position="83"/>
    </location>
</feature>
<comment type="caution">
    <text evidence="2">The sequence shown here is derived from an EMBL/GenBank/DDBJ whole genome shotgun (WGS) entry which is preliminary data.</text>
</comment>
<keyword evidence="1" id="KW-0812">Transmembrane</keyword>
<dbReference type="Proteomes" id="UP000489600">
    <property type="component" value="Unassembled WGS sequence"/>
</dbReference>
<proteinExistence type="predicted"/>
<sequence>MVIVDDLSSDLSPYGYFHPQASGADAREIPLCLTSAMVELVEKLTVLEFCEAKISEKKLEVVRAMACLVFMSNPFSNFFFGMIKKFKIQ</sequence>
<reference evidence="2" key="1">
    <citation type="submission" date="2019-07" db="EMBL/GenBank/DDBJ databases">
        <authorList>
            <person name="Dittberner H."/>
        </authorList>
    </citation>
    <scope>NUCLEOTIDE SEQUENCE [LARGE SCALE GENOMIC DNA]</scope>
</reference>
<keyword evidence="1" id="KW-1133">Transmembrane helix</keyword>
<evidence type="ECO:0000313" key="2">
    <source>
        <dbReference type="EMBL" id="VVB01264.1"/>
    </source>
</evidence>
<name>A0A565BIV5_9BRAS</name>
<protein>
    <submittedName>
        <fullName evidence="2">Uncharacterized protein</fullName>
    </submittedName>
</protein>
<evidence type="ECO:0000256" key="1">
    <source>
        <dbReference type="SAM" id="Phobius"/>
    </source>
</evidence>